<feature type="domain" description="SUEL-type lectin" evidence="2">
    <location>
        <begin position="123"/>
        <end position="210"/>
    </location>
</feature>
<dbReference type="Proteomes" id="UP000007875">
    <property type="component" value="Unassembled WGS sequence"/>
</dbReference>
<dbReference type="InParanoid" id="H2ZPP7"/>
<dbReference type="InterPro" id="IPR000922">
    <property type="entry name" value="Lectin_gal-bd_dom"/>
</dbReference>
<proteinExistence type="predicted"/>
<feature type="chain" id="PRO_5003578659" description="SUEL-type lectin domain-containing protein" evidence="1">
    <location>
        <begin position="20"/>
        <end position="212"/>
    </location>
</feature>
<dbReference type="STRING" id="51511.ENSCSAVP00000019563"/>
<dbReference type="eggNOG" id="KOG4729">
    <property type="taxonomic scope" value="Eukaryota"/>
</dbReference>
<evidence type="ECO:0000313" key="4">
    <source>
        <dbReference type="Proteomes" id="UP000007875"/>
    </source>
</evidence>
<accession>H2ZPP7</accession>
<keyword evidence="4" id="KW-1185">Reference proteome</keyword>
<organism evidence="3 4">
    <name type="scientific">Ciona savignyi</name>
    <name type="common">Pacific transparent sea squirt</name>
    <dbReference type="NCBI Taxonomy" id="51511"/>
    <lineage>
        <taxon>Eukaryota</taxon>
        <taxon>Metazoa</taxon>
        <taxon>Chordata</taxon>
        <taxon>Tunicata</taxon>
        <taxon>Ascidiacea</taxon>
        <taxon>Phlebobranchia</taxon>
        <taxon>Cionidae</taxon>
        <taxon>Ciona</taxon>
    </lineage>
</organism>
<dbReference type="Ensembl" id="ENSCSAVT00000019775.1">
    <property type="protein sequence ID" value="ENSCSAVP00000019563.1"/>
    <property type="gene ID" value="ENSCSAVG00000011470.1"/>
</dbReference>
<dbReference type="InterPro" id="IPR043159">
    <property type="entry name" value="Lectin_gal-bd_sf"/>
</dbReference>
<dbReference type="PROSITE" id="PS50228">
    <property type="entry name" value="SUEL_LECTIN"/>
    <property type="match status" value="2"/>
</dbReference>
<evidence type="ECO:0000313" key="3">
    <source>
        <dbReference type="Ensembl" id="ENSCSAVP00000019563.1"/>
    </source>
</evidence>
<feature type="domain" description="SUEL-type lectin" evidence="2">
    <location>
        <begin position="24"/>
        <end position="111"/>
    </location>
</feature>
<evidence type="ECO:0000259" key="2">
    <source>
        <dbReference type="PROSITE" id="PS50228"/>
    </source>
</evidence>
<dbReference type="GeneTree" id="ENSGT00940000154285"/>
<reference evidence="3" key="3">
    <citation type="submission" date="2025-09" db="UniProtKB">
        <authorList>
            <consortium name="Ensembl"/>
        </authorList>
    </citation>
    <scope>IDENTIFICATION</scope>
</reference>
<dbReference type="Pfam" id="PF02140">
    <property type="entry name" value="SUEL_Lectin"/>
    <property type="match status" value="2"/>
</dbReference>
<sequence>MKIVLIALLFVACIYSSHAENQIICEGQTISIECPVGYAINIQKASYGRTDTSTCPHTSIQTSNCAAGGSHAIINDVCHGQQSCSLSANNSVFGDPCYGTYKYVNVKYECTNPYKAVPHVNVICEGSNGVISCGSGERIGVLDAFYGRSNKLTCPHSQISNTNCASSGSFNSIRNFCHGQQTCSLSASNGVYGDPCYGTYKYIKVTYVCYYP</sequence>
<dbReference type="FunFam" id="2.60.120.740:FF:000001">
    <property type="entry name" value="Adhesion G protein-coupled receptor L2"/>
    <property type="match status" value="2"/>
</dbReference>
<dbReference type="HOGENOM" id="CLU_078349_0_0_1"/>
<dbReference type="AlphaFoldDB" id="H2ZPP7"/>
<name>H2ZPP7_CIOSA</name>
<keyword evidence="1" id="KW-0732">Signal</keyword>
<feature type="signal peptide" evidence="1">
    <location>
        <begin position="1"/>
        <end position="19"/>
    </location>
</feature>
<reference evidence="4" key="1">
    <citation type="submission" date="2003-08" db="EMBL/GenBank/DDBJ databases">
        <authorList>
            <person name="Birren B."/>
            <person name="Nusbaum C."/>
            <person name="Abebe A."/>
            <person name="Abouelleil A."/>
            <person name="Adekoya E."/>
            <person name="Ait-zahra M."/>
            <person name="Allen N."/>
            <person name="Allen T."/>
            <person name="An P."/>
            <person name="Anderson M."/>
            <person name="Anderson S."/>
            <person name="Arachchi H."/>
            <person name="Armbruster J."/>
            <person name="Bachantsang P."/>
            <person name="Baldwin J."/>
            <person name="Barry A."/>
            <person name="Bayul T."/>
            <person name="Blitshsteyn B."/>
            <person name="Bloom T."/>
            <person name="Blye J."/>
            <person name="Boguslavskiy L."/>
            <person name="Borowsky M."/>
            <person name="Boukhgalter B."/>
            <person name="Brunache A."/>
            <person name="Butler J."/>
            <person name="Calixte N."/>
            <person name="Calvo S."/>
            <person name="Camarata J."/>
            <person name="Campo K."/>
            <person name="Chang J."/>
            <person name="Cheshatsang Y."/>
            <person name="Citroen M."/>
            <person name="Collymore A."/>
            <person name="Considine T."/>
            <person name="Cook A."/>
            <person name="Cooke P."/>
            <person name="Corum B."/>
            <person name="Cuomo C."/>
            <person name="David R."/>
            <person name="Dawoe T."/>
            <person name="Degray S."/>
            <person name="Dodge S."/>
            <person name="Dooley K."/>
            <person name="Dorje P."/>
            <person name="Dorjee K."/>
            <person name="Dorris L."/>
            <person name="Duffey N."/>
            <person name="Dupes A."/>
            <person name="Elkins T."/>
            <person name="Engels R."/>
            <person name="Erickson J."/>
            <person name="Farina A."/>
            <person name="Faro S."/>
            <person name="Ferreira P."/>
            <person name="Fischer H."/>
            <person name="Fitzgerald M."/>
            <person name="Foley K."/>
            <person name="Gage D."/>
            <person name="Galagan J."/>
            <person name="Gearin G."/>
            <person name="Gnerre S."/>
            <person name="Gnirke A."/>
            <person name="Goyette A."/>
            <person name="Graham J."/>
            <person name="Grandbois E."/>
            <person name="Gyaltsen K."/>
            <person name="Hafez N."/>
            <person name="Hagopian D."/>
            <person name="Hagos B."/>
            <person name="Hall J."/>
            <person name="Hatcher B."/>
            <person name="Heller A."/>
            <person name="Higgins H."/>
            <person name="Honan T."/>
            <person name="Horn A."/>
            <person name="Houde N."/>
            <person name="Hughes L."/>
            <person name="Hulme W."/>
            <person name="Husby E."/>
            <person name="Iliev I."/>
            <person name="Jaffe D."/>
            <person name="Jones C."/>
            <person name="Kamal M."/>
            <person name="Kamat A."/>
            <person name="Kamvysselis M."/>
            <person name="Karlsson E."/>
            <person name="Kells C."/>
            <person name="Kieu A."/>
            <person name="Kisner P."/>
            <person name="Kodira C."/>
            <person name="Kulbokas E."/>
            <person name="Labutti K."/>
            <person name="Lama D."/>
            <person name="Landers T."/>
            <person name="Leger J."/>
            <person name="Levine S."/>
            <person name="Lewis D."/>
            <person name="Lewis T."/>
            <person name="Lindblad-toh K."/>
            <person name="Liu X."/>
            <person name="Lokyitsang T."/>
            <person name="Lokyitsang Y."/>
            <person name="Lucien O."/>
            <person name="Lui A."/>
            <person name="Ma L.J."/>
            <person name="Mabbitt R."/>
            <person name="Macdonald J."/>
            <person name="Maclean C."/>
            <person name="Major J."/>
            <person name="Manning J."/>
            <person name="Marabella R."/>
            <person name="Maru K."/>
            <person name="Matthews C."/>
            <person name="Mauceli E."/>
            <person name="Mccarthy M."/>
            <person name="Mcdonough S."/>
            <person name="Mcghee T."/>
            <person name="Meldrim J."/>
            <person name="Meneus L."/>
            <person name="Mesirov J."/>
            <person name="Mihalev A."/>
            <person name="Mihova T."/>
            <person name="Mikkelsen T."/>
            <person name="Mlenga V."/>
            <person name="Moru K."/>
            <person name="Mozes J."/>
            <person name="Mulrain L."/>
            <person name="Munson G."/>
            <person name="Naylor J."/>
            <person name="Newes C."/>
            <person name="Nguyen C."/>
            <person name="Nguyen N."/>
            <person name="Nguyen T."/>
            <person name="Nicol R."/>
            <person name="Nielsen C."/>
            <person name="Nizzari M."/>
            <person name="Norbu C."/>
            <person name="Norbu N."/>
            <person name="O'donnell P."/>
            <person name="Okoawo O."/>
            <person name="O'leary S."/>
            <person name="Omotosho B."/>
            <person name="O'neill K."/>
            <person name="Osman S."/>
            <person name="Parker S."/>
            <person name="Perrin D."/>
            <person name="Phunkhang P."/>
            <person name="Piqani B."/>
            <person name="Purcell S."/>
            <person name="Rachupka T."/>
            <person name="Ramasamy U."/>
            <person name="Rameau R."/>
            <person name="Ray V."/>
            <person name="Raymond C."/>
            <person name="Retta R."/>
            <person name="Richardson S."/>
            <person name="Rise C."/>
            <person name="Rodriguez J."/>
            <person name="Rogers J."/>
            <person name="Rogov P."/>
            <person name="Rutman M."/>
            <person name="Schupbach R."/>
            <person name="Seaman C."/>
            <person name="Settipalli S."/>
            <person name="Sharpe T."/>
            <person name="Sheridan J."/>
            <person name="Sherpa N."/>
            <person name="Shi J."/>
            <person name="Smirnov S."/>
            <person name="Smith C."/>
            <person name="Sougnez C."/>
            <person name="Spencer B."/>
            <person name="Stalker J."/>
            <person name="Stange-thomann N."/>
            <person name="Stavropoulos S."/>
            <person name="Stetson K."/>
            <person name="Stone C."/>
            <person name="Stone S."/>
            <person name="Stubbs M."/>
            <person name="Talamas J."/>
            <person name="Tchuinga P."/>
            <person name="Tenzing P."/>
            <person name="Tesfaye S."/>
            <person name="Theodore J."/>
            <person name="Thoulutsang Y."/>
            <person name="Topham K."/>
            <person name="Towey S."/>
            <person name="Tsamla T."/>
            <person name="Tsomo N."/>
            <person name="Vallee D."/>
            <person name="Vassiliev H."/>
            <person name="Venkataraman V."/>
            <person name="Vinson J."/>
            <person name="Vo A."/>
            <person name="Wade C."/>
            <person name="Wang S."/>
            <person name="Wangchuk T."/>
            <person name="Wangdi T."/>
            <person name="Whittaker C."/>
            <person name="Wilkinson J."/>
            <person name="Wu Y."/>
            <person name="Wyman D."/>
            <person name="Yadav S."/>
            <person name="Yang S."/>
            <person name="Yang X."/>
            <person name="Yeager S."/>
            <person name="Yee E."/>
            <person name="Young G."/>
            <person name="Zainoun J."/>
            <person name="Zembeck L."/>
            <person name="Zimmer A."/>
            <person name="Zody M."/>
            <person name="Lander E."/>
        </authorList>
    </citation>
    <scope>NUCLEOTIDE SEQUENCE [LARGE SCALE GENOMIC DNA]</scope>
</reference>
<dbReference type="OMA" id="YESTMFQ"/>
<protein>
    <recommendedName>
        <fullName evidence="2">SUEL-type lectin domain-containing protein</fullName>
    </recommendedName>
</protein>
<dbReference type="GO" id="GO:0030246">
    <property type="term" value="F:carbohydrate binding"/>
    <property type="evidence" value="ECO:0007669"/>
    <property type="project" value="InterPro"/>
</dbReference>
<dbReference type="PANTHER" id="PTHR46780">
    <property type="entry name" value="PROTEIN EVA-1"/>
    <property type="match status" value="1"/>
</dbReference>
<evidence type="ECO:0000256" key="1">
    <source>
        <dbReference type="SAM" id="SignalP"/>
    </source>
</evidence>
<dbReference type="Gene3D" id="2.60.120.740">
    <property type="match status" value="2"/>
</dbReference>
<dbReference type="CDD" id="cd22827">
    <property type="entry name" value="Gal_Rha_Lectin_SUL-I-like"/>
    <property type="match status" value="2"/>
</dbReference>
<reference evidence="3" key="2">
    <citation type="submission" date="2025-08" db="UniProtKB">
        <authorList>
            <consortium name="Ensembl"/>
        </authorList>
    </citation>
    <scope>IDENTIFICATION</scope>
</reference>